<dbReference type="Gene3D" id="1.10.490.160">
    <property type="match status" value="1"/>
</dbReference>
<evidence type="ECO:0000313" key="3">
    <source>
        <dbReference type="Proteomes" id="UP001465717"/>
    </source>
</evidence>
<dbReference type="Proteomes" id="UP001465717">
    <property type="component" value="Unassembled WGS sequence"/>
</dbReference>
<dbReference type="Pfam" id="PF02026">
    <property type="entry name" value="RyR"/>
    <property type="match status" value="1"/>
</dbReference>
<dbReference type="PANTHER" id="PTHR46399">
    <property type="entry name" value="B30.2/SPRY DOMAIN-CONTAINING PROTEIN"/>
    <property type="match status" value="1"/>
</dbReference>
<dbReference type="RefSeq" id="WP_349225627.1">
    <property type="nucleotide sequence ID" value="NZ_JBBNFG020000004.1"/>
</dbReference>
<keyword evidence="3" id="KW-1185">Reference proteome</keyword>
<dbReference type="InterPro" id="IPR015925">
    <property type="entry name" value="Ryanodine_IP3_receptor"/>
</dbReference>
<dbReference type="PANTHER" id="PTHR46399:SF8">
    <property type="entry name" value="B30.2_SPRY DOMAIN-CONTAINING PROTEIN"/>
    <property type="match status" value="1"/>
</dbReference>
<sequence length="321" mass="36636">MNDNHIITSDELLSAFLDGNTSAEDTMRVLKAAGQDENLQEIIRIASEVDEDMATLKPAITKPVPMTAMAAKQKENYLCDIECEEFILHQFGIETTHKTLLDDAYRNCWLKDKGMPLYNIGRLLEKNNLSVSRRYESTIEDIARLLANGNQLIAVIDNSQLLHDVVEDTTLPNHAVAISSISVESDEITLFNPYTEEELTTYHLASFVKAWAQSNHYLVVVNTTDRFIYEPYPISLDDVSLDDDLTELQEAIAENAHEIWAKARTDQGWTYGPERNDQKKETPDMVPYCNLPESEKLYDREMAMQTLKLVKKLGFEIKKRK</sequence>
<protein>
    <submittedName>
        <fullName evidence="2">RyR domain-containing protein</fullName>
    </submittedName>
</protein>
<accession>A0ABV1FWA8</accession>
<evidence type="ECO:0000259" key="1">
    <source>
        <dbReference type="Pfam" id="PF02026"/>
    </source>
</evidence>
<dbReference type="EMBL" id="JBBNGE010000008">
    <property type="protein sequence ID" value="MEQ2507348.1"/>
    <property type="molecule type" value="Genomic_DNA"/>
</dbReference>
<reference evidence="2 3" key="1">
    <citation type="submission" date="2024-04" db="EMBL/GenBank/DDBJ databases">
        <title>Human intestinal bacterial collection.</title>
        <authorList>
            <person name="Pauvert C."/>
            <person name="Hitch T.C.A."/>
            <person name="Clavel T."/>
        </authorList>
    </citation>
    <scope>NUCLEOTIDE SEQUENCE [LARGE SCALE GENOMIC DNA]</scope>
    <source>
        <strain evidence="2 3">CLA-AA-H174</strain>
    </source>
</reference>
<dbReference type="InterPro" id="IPR003032">
    <property type="entry name" value="Ryanodine_rcpt"/>
</dbReference>
<organism evidence="2 3">
    <name type="scientific">Segatella sinensis</name>
    <dbReference type="NCBI Taxonomy" id="3085167"/>
    <lineage>
        <taxon>Bacteria</taxon>
        <taxon>Pseudomonadati</taxon>
        <taxon>Bacteroidota</taxon>
        <taxon>Bacteroidia</taxon>
        <taxon>Bacteroidales</taxon>
        <taxon>Prevotellaceae</taxon>
        <taxon>Segatella</taxon>
    </lineage>
</organism>
<comment type="caution">
    <text evidence="2">The sequence shown here is derived from an EMBL/GenBank/DDBJ whole genome shotgun (WGS) entry which is preliminary data.</text>
</comment>
<name>A0ABV1FWA8_9BACT</name>
<feature type="domain" description="Ryanodine receptor Ryr" evidence="1">
    <location>
        <begin position="229"/>
        <end position="318"/>
    </location>
</feature>
<proteinExistence type="predicted"/>
<dbReference type="Gene3D" id="3.90.70.10">
    <property type="entry name" value="Cysteine proteinases"/>
    <property type="match status" value="1"/>
</dbReference>
<gene>
    <name evidence="2" type="ORF">AAAT87_03510</name>
</gene>
<evidence type="ECO:0000313" key="2">
    <source>
        <dbReference type="EMBL" id="MEQ2507348.1"/>
    </source>
</evidence>